<dbReference type="AlphaFoldDB" id="A0A183A395"/>
<dbReference type="EMBL" id="UZAN01009002">
    <property type="protein sequence ID" value="VDP38854.1"/>
    <property type="molecule type" value="Genomic_DNA"/>
</dbReference>
<sequence>MDYLIKLFSRMSDSGTALSEHEATALLPYLVMKAGDSKDAVRQSVRNIFKLVVNLYPPNRLFVFVSNGVKSKTNKTRQGRSAVCSDNTFSQCVVCSDRYYFYHLHFILVRHISL</sequence>
<reference evidence="1 2" key="2">
    <citation type="submission" date="2018-11" db="EMBL/GenBank/DDBJ databases">
        <authorList>
            <consortium name="Pathogen Informatics"/>
        </authorList>
    </citation>
    <scope>NUCLEOTIDE SEQUENCE [LARGE SCALE GENOMIC DNA]</scope>
    <source>
        <strain evidence="1 2">Egypt</strain>
    </source>
</reference>
<protein>
    <submittedName>
        <fullName evidence="3">Protein SDA1</fullName>
    </submittedName>
</protein>
<accession>A0A183A395</accession>
<dbReference type="GO" id="GO:0030951">
    <property type="term" value="P:establishment or maintenance of microtubule cytoskeleton polarity"/>
    <property type="evidence" value="ECO:0007669"/>
    <property type="project" value="InterPro"/>
</dbReference>
<proteinExistence type="predicted"/>
<name>A0A183A395_9TREM</name>
<dbReference type="GO" id="GO:0051010">
    <property type="term" value="F:microtubule plus-end binding"/>
    <property type="evidence" value="ECO:0007669"/>
    <property type="project" value="InterPro"/>
</dbReference>
<reference evidence="3" key="1">
    <citation type="submission" date="2016-06" db="UniProtKB">
        <authorList>
            <consortium name="WormBaseParasite"/>
        </authorList>
    </citation>
    <scope>IDENTIFICATION</scope>
</reference>
<evidence type="ECO:0000313" key="2">
    <source>
        <dbReference type="Proteomes" id="UP000272942"/>
    </source>
</evidence>
<gene>
    <name evidence="1" type="ORF">ECPE_LOCUS1430</name>
</gene>
<dbReference type="Proteomes" id="UP000272942">
    <property type="component" value="Unassembled WGS sequence"/>
</dbReference>
<dbReference type="GO" id="GO:0046785">
    <property type="term" value="P:microtubule polymerization"/>
    <property type="evidence" value="ECO:0007669"/>
    <property type="project" value="InterPro"/>
</dbReference>
<dbReference type="InterPro" id="IPR045110">
    <property type="entry name" value="XMAP215"/>
</dbReference>
<dbReference type="Gene3D" id="1.25.10.10">
    <property type="entry name" value="Leucine-rich Repeat Variant"/>
    <property type="match status" value="1"/>
</dbReference>
<dbReference type="GO" id="GO:0007051">
    <property type="term" value="P:spindle organization"/>
    <property type="evidence" value="ECO:0007669"/>
    <property type="project" value="InterPro"/>
</dbReference>
<organism evidence="3">
    <name type="scientific">Echinostoma caproni</name>
    <dbReference type="NCBI Taxonomy" id="27848"/>
    <lineage>
        <taxon>Eukaryota</taxon>
        <taxon>Metazoa</taxon>
        <taxon>Spiralia</taxon>
        <taxon>Lophotrochozoa</taxon>
        <taxon>Platyhelminthes</taxon>
        <taxon>Trematoda</taxon>
        <taxon>Digenea</taxon>
        <taxon>Plagiorchiida</taxon>
        <taxon>Echinostomata</taxon>
        <taxon>Echinostomatoidea</taxon>
        <taxon>Echinostomatidae</taxon>
        <taxon>Echinostoma</taxon>
    </lineage>
</organism>
<dbReference type="WBParaSite" id="ECPE_0000143001-mRNA-1">
    <property type="protein sequence ID" value="ECPE_0000143001-mRNA-1"/>
    <property type="gene ID" value="ECPE_0000143001"/>
</dbReference>
<keyword evidence="2" id="KW-1185">Reference proteome</keyword>
<dbReference type="GO" id="GO:0061863">
    <property type="term" value="F:microtubule plus end polymerase"/>
    <property type="evidence" value="ECO:0007669"/>
    <property type="project" value="InterPro"/>
</dbReference>
<dbReference type="PANTHER" id="PTHR12609">
    <property type="entry name" value="MICROTUBULE ASSOCIATED PROTEIN XMAP215"/>
    <property type="match status" value="1"/>
</dbReference>
<evidence type="ECO:0000313" key="3">
    <source>
        <dbReference type="WBParaSite" id="ECPE_0000143001-mRNA-1"/>
    </source>
</evidence>
<dbReference type="InterPro" id="IPR011989">
    <property type="entry name" value="ARM-like"/>
</dbReference>
<dbReference type="OrthoDB" id="6267364at2759"/>
<evidence type="ECO:0000313" key="1">
    <source>
        <dbReference type="EMBL" id="VDP38854.1"/>
    </source>
</evidence>